<proteinExistence type="predicted"/>
<keyword evidence="3" id="KW-1185">Reference proteome</keyword>
<reference evidence="2" key="1">
    <citation type="submission" date="2023-05" db="EMBL/GenBank/DDBJ databases">
        <title>Nepenthes gracilis genome sequencing.</title>
        <authorList>
            <person name="Fukushima K."/>
        </authorList>
    </citation>
    <scope>NUCLEOTIDE SEQUENCE</scope>
    <source>
        <strain evidence="2">SING2019-196</strain>
    </source>
</reference>
<dbReference type="EMBL" id="BSYO01000006">
    <property type="protein sequence ID" value="GMH05680.1"/>
    <property type="molecule type" value="Genomic_DNA"/>
</dbReference>
<dbReference type="Gene3D" id="3.40.50.620">
    <property type="entry name" value="HUPs"/>
    <property type="match status" value="2"/>
</dbReference>
<dbReference type="InterPro" id="IPR014729">
    <property type="entry name" value="Rossmann-like_a/b/a_fold"/>
</dbReference>
<dbReference type="PRINTS" id="PR01438">
    <property type="entry name" value="UNVRSLSTRESS"/>
</dbReference>
<evidence type="ECO:0000313" key="2">
    <source>
        <dbReference type="EMBL" id="GMH05680.1"/>
    </source>
</evidence>
<protein>
    <recommendedName>
        <fullName evidence="1">UspA domain-containing protein</fullName>
    </recommendedName>
</protein>
<dbReference type="Proteomes" id="UP001279734">
    <property type="component" value="Unassembled WGS sequence"/>
</dbReference>
<dbReference type="InterPro" id="IPR006015">
    <property type="entry name" value="Universal_stress_UspA"/>
</dbReference>
<organism evidence="2 3">
    <name type="scientific">Nepenthes gracilis</name>
    <name type="common">Slender pitcher plant</name>
    <dbReference type="NCBI Taxonomy" id="150966"/>
    <lineage>
        <taxon>Eukaryota</taxon>
        <taxon>Viridiplantae</taxon>
        <taxon>Streptophyta</taxon>
        <taxon>Embryophyta</taxon>
        <taxon>Tracheophyta</taxon>
        <taxon>Spermatophyta</taxon>
        <taxon>Magnoliopsida</taxon>
        <taxon>eudicotyledons</taxon>
        <taxon>Gunneridae</taxon>
        <taxon>Pentapetalae</taxon>
        <taxon>Caryophyllales</taxon>
        <taxon>Nepenthaceae</taxon>
        <taxon>Nepenthes</taxon>
    </lineage>
</organism>
<dbReference type="InterPro" id="IPR006016">
    <property type="entry name" value="UspA"/>
</dbReference>
<dbReference type="CDD" id="cd23659">
    <property type="entry name" value="USP_At3g01520-like"/>
    <property type="match status" value="1"/>
</dbReference>
<dbReference type="PANTHER" id="PTHR31966:SF3">
    <property type="entry name" value="OS05G0501700 PROTEIN"/>
    <property type="match status" value="1"/>
</dbReference>
<dbReference type="InterPro" id="IPR044162">
    <property type="entry name" value="PHOS32/34"/>
</dbReference>
<gene>
    <name evidence="2" type="ORF">Nepgr_007520</name>
</gene>
<dbReference type="SUPFAM" id="SSF52402">
    <property type="entry name" value="Adenine nucleotide alpha hydrolases-like"/>
    <property type="match status" value="1"/>
</dbReference>
<evidence type="ECO:0000313" key="3">
    <source>
        <dbReference type="Proteomes" id="UP001279734"/>
    </source>
</evidence>
<dbReference type="PANTHER" id="PTHR31966">
    <property type="entry name" value="OS01G0783500 PROTEIN"/>
    <property type="match status" value="1"/>
</dbReference>
<sequence>MSIGASRLRKLVNWCAMPMRSKKRRKARKIAIAVDLSDRSAYAVKWAADHYLRPTDAVVLLHVQPTSVFYGADWGCVDSPGTDGETPRKMKDDFHALTVSEAGGLARPLVDAKVPYKIHSVKDRDRKERLCLEVERLGLDALIIENGSVSDYCIRHCVCPVVVVRHPRVQMAVALPWSPLQR</sequence>
<comment type="caution">
    <text evidence="2">The sequence shown here is derived from an EMBL/GenBank/DDBJ whole genome shotgun (WGS) entry which is preliminary data.</text>
</comment>
<dbReference type="Pfam" id="PF00582">
    <property type="entry name" value="Usp"/>
    <property type="match status" value="1"/>
</dbReference>
<accession>A0AAD3S717</accession>
<name>A0AAD3S717_NEPGR</name>
<feature type="domain" description="UspA" evidence="1">
    <location>
        <begin position="28"/>
        <end position="165"/>
    </location>
</feature>
<evidence type="ECO:0000259" key="1">
    <source>
        <dbReference type="Pfam" id="PF00582"/>
    </source>
</evidence>
<dbReference type="AlphaFoldDB" id="A0AAD3S717"/>